<reference evidence="2" key="1">
    <citation type="submission" date="2022-11" db="EMBL/GenBank/DDBJ databases">
        <authorList>
            <person name="Kikuchi T."/>
        </authorList>
    </citation>
    <scope>NUCLEOTIDE SEQUENCE</scope>
    <source>
        <strain evidence="2">PS1010</strain>
    </source>
</reference>
<accession>A0A9P1IA96</accession>
<feature type="coiled-coil region" evidence="1">
    <location>
        <begin position="25"/>
        <end position="66"/>
    </location>
</feature>
<organism evidence="2 3">
    <name type="scientific">Caenorhabditis angaria</name>
    <dbReference type="NCBI Taxonomy" id="860376"/>
    <lineage>
        <taxon>Eukaryota</taxon>
        <taxon>Metazoa</taxon>
        <taxon>Ecdysozoa</taxon>
        <taxon>Nematoda</taxon>
        <taxon>Chromadorea</taxon>
        <taxon>Rhabditida</taxon>
        <taxon>Rhabditina</taxon>
        <taxon>Rhabditomorpha</taxon>
        <taxon>Rhabditoidea</taxon>
        <taxon>Rhabditidae</taxon>
        <taxon>Peloderinae</taxon>
        <taxon>Caenorhabditis</taxon>
    </lineage>
</organism>
<dbReference type="EMBL" id="CANHGI010000002">
    <property type="protein sequence ID" value="CAI5441524.1"/>
    <property type="molecule type" value="Genomic_DNA"/>
</dbReference>
<dbReference type="AlphaFoldDB" id="A0A9P1IA96"/>
<proteinExistence type="predicted"/>
<protein>
    <submittedName>
        <fullName evidence="2">Uncharacterized protein</fullName>
    </submittedName>
</protein>
<sequence length="67" mass="8157">MVDLIRMTKKYDALEKRDTVSGNLHEKVQEELEEMRRHHRKLQNDLDQIKLEKEDLEKTVEDLRLLL</sequence>
<keyword evidence="3" id="KW-1185">Reference proteome</keyword>
<name>A0A9P1IA96_9PELO</name>
<evidence type="ECO:0000313" key="2">
    <source>
        <dbReference type="EMBL" id="CAI5441524.1"/>
    </source>
</evidence>
<comment type="caution">
    <text evidence="2">The sequence shown here is derived from an EMBL/GenBank/DDBJ whole genome shotgun (WGS) entry which is preliminary data.</text>
</comment>
<keyword evidence="1" id="KW-0175">Coiled coil</keyword>
<gene>
    <name evidence="2" type="ORF">CAMP_LOCUS4161</name>
</gene>
<dbReference type="Proteomes" id="UP001152747">
    <property type="component" value="Unassembled WGS sequence"/>
</dbReference>
<evidence type="ECO:0000313" key="3">
    <source>
        <dbReference type="Proteomes" id="UP001152747"/>
    </source>
</evidence>
<evidence type="ECO:0000256" key="1">
    <source>
        <dbReference type="SAM" id="Coils"/>
    </source>
</evidence>